<dbReference type="PANTHER" id="PTHR32305:SF15">
    <property type="entry name" value="PROTEIN RHSA-RELATED"/>
    <property type="match status" value="1"/>
</dbReference>
<proteinExistence type="predicted"/>
<dbReference type="AlphaFoldDB" id="A0A2S9CPJ9"/>
<organism evidence="1 4">
    <name type="scientific">Chryseobacterium culicis</name>
    <dbReference type="NCBI Taxonomy" id="680127"/>
    <lineage>
        <taxon>Bacteria</taxon>
        <taxon>Pseudomonadati</taxon>
        <taxon>Bacteroidota</taxon>
        <taxon>Flavobacteriia</taxon>
        <taxon>Flavobacteriales</taxon>
        <taxon>Weeksellaceae</taxon>
        <taxon>Chryseobacterium group</taxon>
        <taxon>Chryseobacterium</taxon>
    </lineage>
</organism>
<reference evidence="3 4" key="1">
    <citation type="submission" date="2017-09" db="EMBL/GenBank/DDBJ databases">
        <title>Genomic, metabolic, and phenotypic characteristics of bacterial isolates from the natural microbiome of the model nematode Caenorhabditis elegans.</title>
        <authorList>
            <person name="Zimmermann J."/>
            <person name="Obeng N."/>
            <person name="Yang W."/>
            <person name="Obeng O."/>
            <person name="Kissoyan K."/>
            <person name="Pees B."/>
            <person name="Dirksen P."/>
            <person name="Hoppner M."/>
            <person name="Franke A."/>
            <person name="Rosenstiel P."/>
            <person name="Leippe M."/>
            <person name="Dierking K."/>
            <person name="Kaleta C."/>
            <person name="Schulenburg H."/>
        </authorList>
    </citation>
    <scope>NUCLEOTIDE SEQUENCE [LARGE SCALE GENOMIC DNA]</scope>
    <source>
        <strain evidence="1 4">MYb25</strain>
        <strain evidence="2 3">MYb44</strain>
    </source>
</reference>
<dbReference type="Gene3D" id="2.180.10.10">
    <property type="entry name" value="RHS repeat-associated core"/>
    <property type="match status" value="1"/>
</dbReference>
<sequence>MIDTNNYYPFGLNHISNSFINSGFGSFYSYKYNGKELQESGMYDYGARTYMPDLGRWGVTDPFAEAFRRFSPYHYAADNPVMFIDPDGMRSVPYEGGPSTNVSEGSWWFAGVNGNFTPEYVEKGGLGKRNGGGATPKTFGETQAYRDIMVYLAGPRTEYFKGINFAEFSSDEGGPGDKEKSQQKVTLSGKSKNFTGKFSISYDYEVKDGKTIVSDIKMHTNLNDKWSPLDSWSENVNGSMEEEPIYTVRGNYIFFETYGTLKLLDFSFSKNGVSGGFSIFEFPYKFTGYVNVNDPSNSNVHIKAIKP</sequence>
<dbReference type="EMBL" id="PCPH01000004">
    <property type="protein sequence ID" value="PRB88796.1"/>
    <property type="molecule type" value="Genomic_DNA"/>
</dbReference>
<dbReference type="EMBL" id="PCPP01000003">
    <property type="protein sequence ID" value="PRB82421.1"/>
    <property type="molecule type" value="Genomic_DNA"/>
</dbReference>
<dbReference type="InterPro" id="IPR022385">
    <property type="entry name" value="Rhs_assc_core"/>
</dbReference>
<dbReference type="NCBIfam" id="TIGR03696">
    <property type="entry name" value="Rhs_assc_core"/>
    <property type="match status" value="1"/>
</dbReference>
<dbReference type="Proteomes" id="UP000238325">
    <property type="component" value="Unassembled WGS sequence"/>
</dbReference>
<dbReference type="OrthoDB" id="2972467at2"/>
<gene>
    <name evidence="1" type="ORF">CQ022_17150</name>
    <name evidence="2" type="ORF">CQ033_16045</name>
</gene>
<dbReference type="Proteomes" id="UP000238534">
    <property type="component" value="Unassembled WGS sequence"/>
</dbReference>
<evidence type="ECO:0000313" key="4">
    <source>
        <dbReference type="Proteomes" id="UP000238534"/>
    </source>
</evidence>
<evidence type="ECO:0000313" key="1">
    <source>
        <dbReference type="EMBL" id="PRB82421.1"/>
    </source>
</evidence>
<protein>
    <recommendedName>
        <fullName evidence="5">RHS repeat-associated core domain-containing protein</fullName>
    </recommendedName>
</protein>
<comment type="caution">
    <text evidence="1">The sequence shown here is derived from an EMBL/GenBank/DDBJ whole genome shotgun (WGS) entry which is preliminary data.</text>
</comment>
<dbReference type="InterPro" id="IPR050708">
    <property type="entry name" value="T6SS_VgrG/RHS"/>
</dbReference>
<name>A0A2S9CPJ9_CHRCI</name>
<keyword evidence="3" id="KW-1185">Reference proteome</keyword>
<evidence type="ECO:0000313" key="3">
    <source>
        <dbReference type="Proteomes" id="UP000238325"/>
    </source>
</evidence>
<accession>A0A2S9CPJ9</accession>
<dbReference type="PANTHER" id="PTHR32305">
    <property type="match status" value="1"/>
</dbReference>
<evidence type="ECO:0000313" key="2">
    <source>
        <dbReference type="EMBL" id="PRB88796.1"/>
    </source>
</evidence>
<evidence type="ECO:0008006" key="5">
    <source>
        <dbReference type="Google" id="ProtNLM"/>
    </source>
</evidence>